<evidence type="ECO:0000256" key="8">
    <source>
        <dbReference type="ARBA" id="ARBA00023242"/>
    </source>
</evidence>
<dbReference type="PANTHER" id="PTHR23253">
    <property type="entry name" value="EUKARYOTIC TRANSLATION INITIATION FACTOR 4 GAMMA"/>
    <property type="match status" value="1"/>
</dbReference>
<dbReference type="FunFam" id="1.10.20.10:FF:000027">
    <property type="entry name" value="Nuclear transcription factor Y subunit beta"/>
    <property type="match status" value="1"/>
</dbReference>
<dbReference type="GO" id="GO:0016281">
    <property type="term" value="C:eukaryotic translation initiation factor 4F complex"/>
    <property type="evidence" value="ECO:0007669"/>
    <property type="project" value="TreeGrafter"/>
</dbReference>
<evidence type="ECO:0000256" key="4">
    <source>
        <dbReference type="ARBA" id="ARBA00023015"/>
    </source>
</evidence>
<evidence type="ECO:0000259" key="13">
    <source>
        <dbReference type="SMART" id="SM00543"/>
    </source>
</evidence>
<comment type="similarity">
    <text evidence="2">Belongs to the NFYB/HAP3 subunit family.</text>
</comment>
<evidence type="ECO:0000256" key="10">
    <source>
        <dbReference type="ARBA" id="ARBA00029965"/>
    </source>
</evidence>
<keyword evidence="4" id="KW-0805">Transcription regulation</keyword>
<evidence type="ECO:0000256" key="2">
    <source>
        <dbReference type="ARBA" id="ARBA00009053"/>
    </source>
</evidence>
<keyword evidence="5" id="KW-0238">DNA-binding</keyword>
<dbReference type="GO" id="GO:0006355">
    <property type="term" value="P:regulation of DNA-templated transcription"/>
    <property type="evidence" value="ECO:0007669"/>
    <property type="project" value="InterPro"/>
</dbReference>
<evidence type="ECO:0000256" key="7">
    <source>
        <dbReference type="ARBA" id="ARBA00023163"/>
    </source>
</evidence>
<evidence type="ECO:0000256" key="3">
    <source>
        <dbReference type="ARBA" id="ARBA00015277"/>
    </source>
</evidence>
<feature type="domain" description="MIF4G" evidence="13">
    <location>
        <begin position="367"/>
        <end position="565"/>
    </location>
</feature>
<feature type="domain" description="MIF4G" evidence="13">
    <location>
        <begin position="1517"/>
        <end position="1717"/>
    </location>
</feature>
<dbReference type="SUPFAM" id="SSF48371">
    <property type="entry name" value="ARM repeat"/>
    <property type="match status" value="4"/>
</dbReference>
<keyword evidence="15" id="KW-1185">Reference proteome</keyword>
<dbReference type="OrthoDB" id="10071175at2759"/>
<dbReference type="GO" id="GO:0003743">
    <property type="term" value="F:translation initiation factor activity"/>
    <property type="evidence" value="ECO:0007669"/>
    <property type="project" value="TreeGrafter"/>
</dbReference>
<dbReference type="InterPro" id="IPR016024">
    <property type="entry name" value="ARM-type_fold"/>
</dbReference>
<proteinExistence type="inferred from homology"/>
<dbReference type="GO" id="GO:0043565">
    <property type="term" value="F:sequence-specific DNA binding"/>
    <property type="evidence" value="ECO:0007669"/>
    <property type="project" value="InterPro"/>
</dbReference>
<evidence type="ECO:0000313" key="14">
    <source>
        <dbReference type="EMBL" id="KAJ8269558.1"/>
    </source>
</evidence>
<dbReference type="Gene3D" id="1.25.40.180">
    <property type="match status" value="4"/>
</dbReference>
<evidence type="ECO:0000256" key="6">
    <source>
        <dbReference type="ARBA" id="ARBA00023159"/>
    </source>
</evidence>
<dbReference type="PROSITE" id="PS00685">
    <property type="entry name" value="NFYB_HAP3"/>
    <property type="match status" value="1"/>
</dbReference>
<reference evidence="14" key="1">
    <citation type="journal article" date="2023" name="Science">
        <title>Genome structures resolve the early diversification of teleost fishes.</title>
        <authorList>
            <person name="Parey E."/>
            <person name="Louis A."/>
            <person name="Montfort J."/>
            <person name="Bouchez O."/>
            <person name="Roques C."/>
            <person name="Iampietro C."/>
            <person name="Lluch J."/>
            <person name="Castinel A."/>
            <person name="Donnadieu C."/>
            <person name="Desvignes T."/>
            <person name="Floi Bucao C."/>
            <person name="Jouanno E."/>
            <person name="Wen M."/>
            <person name="Mejri S."/>
            <person name="Dirks R."/>
            <person name="Jansen H."/>
            <person name="Henkel C."/>
            <person name="Chen W.J."/>
            <person name="Zahm M."/>
            <person name="Cabau C."/>
            <person name="Klopp C."/>
            <person name="Thompson A.W."/>
            <person name="Robinson-Rechavi M."/>
            <person name="Braasch I."/>
            <person name="Lecointre G."/>
            <person name="Bobe J."/>
            <person name="Postlethwait J.H."/>
            <person name="Berthelot C."/>
            <person name="Roest Crollius H."/>
            <person name="Guiguen Y."/>
        </authorList>
    </citation>
    <scope>NUCLEOTIDE SEQUENCE</scope>
    <source>
        <strain evidence="14">Concon-B</strain>
    </source>
</reference>
<dbReference type="InterPro" id="IPR003956">
    <property type="entry name" value="Transcrpt_fac_NFYB/HAP3_CS"/>
</dbReference>
<dbReference type="InterPro" id="IPR003890">
    <property type="entry name" value="MIF4G-like_typ-3"/>
</dbReference>
<dbReference type="InterPro" id="IPR003958">
    <property type="entry name" value="CBFA_NFYB_domain"/>
</dbReference>
<feature type="domain" description="MIF4G" evidence="13">
    <location>
        <begin position="966"/>
        <end position="1166"/>
    </location>
</feature>
<dbReference type="PRINTS" id="PR00615">
    <property type="entry name" value="CCAATSUBUNTA"/>
</dbReference>
<dbReference type="Pfam" id="PF02854">
    <property type="entry name" value="MIF4G"/>
    <property type="match status" value="4"/>
</dbReference>
<dbReference type="Gene3D" id="1.10.20.10">
    <property type="entry name" value="Histone, subunit A"/>
    <property type="match status" value="1"/>
</dbReference>
<dbReference type="CDD" id="cd22907">
    <property type="entry name" value="HFD_NFYB"/>
    <property type="match status" value="1"/>
</dbReference>
<evidence type="ECO:0000256" key="11">
    <source>
        <dbReference type="ARBA" id="ARBA00031126"/>
    </source>
</evidence>
<feature type="domain" description="MIF4G" evidence="13">
    <location>
        <begin position="64"/>
        <end position="264"/>
    </location>
</feature>
<gene>
    <name evidence="14" type="ORF">COCON_G00121650</name>
</gene>
<keyword evidence="6" id="KW-0010">Activator</keyword>
<feature type="region of interest" description="Disordered" evidence="12">
    <location>
        <begin position="334"/>
        <end position="356"/>
    </location>
</feature>
<dbReference type="GO" id="GO:0003729">
    <property type="term" value="F:mRNA binding"/>
    <property type="evidence" value="ECO:0007669"/>
    <property type="project" value="TreeGrafter"/>
</dbReference>
<dbReference type="SMART" id="SM00543">
    <property type="entry name" value="MIF4G"/>
    <property type="match status" value="4"/>
</dbReference>
<dbReference type="EMBL" id="JAFJMO010000008">
    <property type="protein sequence ID" value="KAJ8269558.1"/>
    <property type="molecule type" value="Genomic_DNA"/>
</dbReference>
<dbReference type="Pfam" id="PF00808">
    <property type="entry name" value="CBFD_NFYB_HMF"/>
    <property type="match status" value="1"/>
</dbReference>
<sequence length="2387" mass="273180">MDVDPDFPEPSLKGGPRIILQPFTAAVQLHKAKNAWRPSARRLAEGSRDRREEVPEEVCSQVLFRKMRSILNKLTPEVYTLMAKQVSELNIDTEERLRGITAIIFEKAIAEVKYCSIYAQLCYRFREIKVPSSESPAILSFRSVLLKLCQLEFNKLDVATLESEVNGHRHRLLGNMKFVGELFKFKMVKEEVIHSCVTKLLSNQSEEALECLCCLLTTVGENLDSDKGPMDGYFHSITNIIKEGKTSSRIRFLLQNVLELRRYDWICRRRVDGPKTIKQVHRQVEMERQRDRSLERQIPPQWDNWRHRGQDRRVQVLPHPAWSRNCLQKEALPKEEKVRKPAVKRPSAATQDRREEHREAIRTQELYKSMHSVLDKLTPESLGHIMKQVKELRMNTEERLRGIAAIIFKKAISEPRFSTTCAKICNCLREVNAPSADNPQNVVNFRVVLLGLCRKKFQMLDADHEEEEKQKMVTNFKFLGELFKLRMMKETVIHNVITKLLITQSEVALECLCCVLSTSGSTLDCNEEHLMDGYIHQMEEIITMRQISSQVSRLMQDTVALRKNDWKPGQEFMPVCQVRMDTKLEEVQERIQEQQVVISMAGSYSPGQAQLSLSHEIQLQDEGQNTAIIPANYRLEPGIFIQASHDQLHCPLICMNAGLDSDALSIFCRRNWSQDCALVKWQFNQPESLGSSSDDTQLQVLGAEKHALQTMVALPAPANPAVDTDEASNPGPALAVRTQDELEKVMKAAHMKKMLLCIKGRNGTLQLLMVEQNSINNNCLIIIHHLAEVGSLPTQQLLRLQSILQMEPHRHQVMDRVVTALQLPSRGYIRMDQLFRELTVLPVPLDRTGVQNLEILFLTENHMNDWICRRLENGLKTIEQVHRQADMERHGKRTVKQQINPQRDNWCHVGQEPWVQVLPHPAWSHSCLQKEKLPEDEKVRWPAVKRPSAAIRREEHRETAGTQELYRSMHSVLDKLTPKSFGNIMEQVKELHMNTEERLRGIAAIIFQKAISEPRFSTTCAKICNCLREINAPSADNPQDVVNFREVLLELCRMKFQMVDEDHEEEEKQHQQLVTNMKFLGELLRLEMIKKTVIRNVITKLLITQSEVALECLCCLLSTSGSSLDCNEEHLMDGYIHQMEEIITMRQISSQVSRLMQDTVALRKNYWFPLMKPVCQVCMEPKLEEKQERIQEQQLVIPIAGSYGLGRAQLSLSHDIQLQDEGQNTAIIPVNYRLEPGIFIQLDTLDFHIQLPILRQEGTRWCHGMEQANPAVDTDEASNPGPALAVRTQDELKKVTKAADKKKMLLCVKERNGTLQLLMVEQNSINSNCPMIIHHLAEVGSLPPQQLHRLQSTLQMEPHRHQVMDRVVTALHQLPCRGYIHMDQLFRELTVIPVPLDRTGLLNLEILFLTENQMNDWICRRLDEGLKTIKQVHRQADMERHGKRSVKQQIHPQRDNWCHVGQEPLVQVLPHPAWSHSCLQKEELPKEEKVSWPAVKRPSAAIRREEHPETAGTQELYRSMHSVLDKLTPKSFGHIMEQVKELRMNTEERLRGIAAIIFKKAISEPRFSTTCAKICNCLREINAPSADNPQDVVNFREVLLELCRMKFQMVDEDHEEEEKQHQQLVTNMKFLGELLRLEMIKKTVIHNVITKLLITQSEVALECLCCLLSTSGSSLDCNEEHLMDGYIHQMEEIITMRQISSQVSRLMQDTVTLRKNYWFPLMKPVCQVCMEPKLEEKQERIQEQQLVIPIAGSYGLGRAQLSLSHDIQLQDEGQNTAIIPANYRLEPGIFIQLDTLDFHIQLPILRQEGTRWCHGMEQEMRRLSCSTLNLLPTLLLSSSFSSSLHTILHNRRNWSQDCALVKWQFNQPESLGSSSDDTHLQVFGAERFAIQTMAALPAPANPAVDTDEASNPGPALFMRTQDELKKVTKAADKKKMLLCVKERNGTLQLLMVEQNSINSNCPMIIHHLAEVGSLPPQQLHRLQSTLQMEPHRHQVMDRVVTAVHQLPCRGYSRMDQLFRELTVLPVPLDRTIVQNLEILFLTENQMKMFRLKWQTTEDQRDQPRSSTGARLTAAEIRHSNTKLQNHQNKDADSVLQQESISFPFISLSGFSSSWLLAVDQTMAVLQLELGRHLMEDVIHLTGTEQPWLAGAGGGAGERWGDRARKRSSVLGLVLLQPFSVQPNSRLEKMDGDNPTTDASQLAMAGEYMSESNYMLQSQDDEDGEDGNGSKENFREQDIYLPIANVARIMKNAVPQTGKIAKDAKECVQECVSEFISFITSEASERCHQEKRKTINGEDILFAMSTLGFDMYVEPLKIYLQKFREAMKGEKGIAGMSMSEGLGDELTDDSFANQLPAGIITTDGQQQNVMVYTTSYQQIPGVQQIQFS</sequence>
<dbReference type="GO" id="GO:0005654">
    <property type="term" value="C:nucleoplasm"/>
    <property type="evidence" value="ECO:0007669"/>
    <property type="project" value="UniProtKB-ARBA"/>
</dbReference>
<organism evidence="14 15">
    <name type="scientific">Conger conger</name>
    <name type="common">Conger eel</name>
    <name type="synonym">Muraena conger</name>
    <dbReference type="NCBI Taxonomy" id="82655"/>
    <lineage>
        <taxon>Eukaryota</taxon>
        <taxon>Metazoa</taxon>
        <taxon>Chordata</taxon>
        <taxon>Craniata</taxon>
        <taxon>Vertebrata</taxon>
        <taxon>Euteleostomi</taxon>
        <taxon>Actinopterygii</taxon>
        <taxon>Neopterygii</taxon>
        <taxon>Teleostei</taxon>
        <taxon>Anguilliformes</taxon>
        <taxon>Congridae</taxon>
        <taxon>Conger</taxon>
    </lineage>
</organism>
<evidence type="ECO:0000256" key="5">
    <source>
        <dbReference type="ARBA" id="ARBA00023125"/>
    </source>
</evidence>
<keyword evidence="7" id="KW-0804">Transcription</keyword>
<dbReference type="PANTHER" id="PTHR23253:SF78">
    <property type="entry name" value="EUKARYOTIC TRANSLATION INITIATION FACTOR 4G1, ISOFORM B-RELATED"/>
    <property type="match status" value="1"/>
</dbReference>
<accession>A0A9Q1HX25</accession>
<comment type="caution">
    <text evidence="14">The sequence shown here is derived from an EMBL/GenBank/DDBJ whole genome shotgun (WGS) entry which is preliminary data.</text>
</comment>
<evidence type="ECO:0000313" key="15">
    <source>
        <dbReference type="Proteomes" id="UP001152803"/>
    </source>
</evidence>
<comment type="function">
    <text evidence="9">Component of the sequence-specific heterotrimeric transcription factor (NF-Y) which specifically recognizes a 5'-CCAAT-3' box motif found in the promoters of its target genes. NF-Y can function as both an activator and a repressor, depending on its interacting cofactors.</text>
</comment>
<comment type="subcellular location">
    <subcellularLocation>
        <location evidence="1">Nucleus</location>
    </subcellularLocation>
</comment>
<dbReference type="SUPFAM" id="SSF47113">
    <property type="entry name" value="Histone-fold"/>
    <property type="match status" value="1"/>
</dbReference>
<dbReference type="Proteomes" id="UP001152803">
    <property type="component" value="Unassembled WGS sequence"/>
</dbReference>
<dbReference type="GO" id="GO:0005667">
    <property type="term" value="C:transcription regulator complex"/>
    <property type="evidence" value="ECO:0007669"/>
    <property type="project" value="UniProtKB-ARBA"/>
</dbReference>
<dbReference type="GO" id="GO:0046982">
    <property type="term" value="F:protein heterodimerization activity"/>
    <property type="evidence" value="ECO:0007669"/>
    <property type="project" value="InterPro"/>
</dbReference>
<evidence type="ECO:0000256" key="12">
    <source>
        <dbReference type="SAM" id="MobiDB-lite"/>
    </source>
</evidence>
<keyword evidence="8" id="KW-0539">Nucleus</keyword>
<evidence type="ECO:0000256" key="9">
    <source>
        <dbReference type="ARBA" id="ARBA00025263"/>
    </source>
</evidence>
<dbReference type="InterPro" id="IPR009072">
    <property type="entry name" value="Histone-fold"/>
</dbReference>
<name>A0A9Q1HX25_CONCO</name>
<protein>
    <recommendedName>
        <fullName evidence="3">Nuclear transcription factor Y subunit beta</fullName>
    </recommendedName>
    <alternativeName>
        <fullName evidence="10">CAAT box DNA-binding protein subunit B</fullName>
    </alternativeName>
    <alternativeName>
        <fullName evidence="11">Nuclear transcription factor Y subunit B</fullName>
    </alternativeName>
</protein>
<evidence type="ECO:0000256" key="1">
    <source>
        <dbReference type="ARBA" id="ARBA00004123"/>
    </source>
</evidence>